<dbReference type="AlphaFoldDB" id="J3N8Y8"/>
<name>J3N8Y8_ORYBR</name>
<dbReference type="EnsemblPlants" id="OB11G22740.1">
    <property type="protein sequence ID" value="OB11G22740.1"/>
    <property type="gene ID" value="OB11G22740"/>
</dbReference>
<reference evidence="2" key="1">
    <citation type="journal article" date="2013" name="Nat. Commun.">
        <title>Whole-genome sequencing of Oryza brachyantha reveals mechanisms underlying Oryza genome evolution.</title>
        <authorList>
            <person name="Chen J."/>
            <person name="Huang Q."/>
            <person name="Gao D."/>
            <person name="Wang J."/>
            <person name="Lang Y."/>
            <person name="Liu T."/>
            <person name="Li B."/>
            <person name="Bai Z."/>
            <person name="Luis Goicoechea J."/>
            <person name="Liang C."/>
            <person name="Chen C."/>
            <person name="Zhang W."/>
            <person name="Sun S."/>
            <person name="Liao Y."/>
            <person name="Zhang X."/>
            <person name="Yang L."/>
            <person name="Song C."/>
            <person name="Wang M."/>
            <person name="Shi J."/>
            <person name="Liu G."/>
            <person name="Liu J."/>
            <person name="Zhou H."/>
            <person name="Zhou W."/>
            <person name="Yu Q."/>
            <person name="An N."/>
            <person name="Chen Y."/>
            <person name="Cai Q."/>
            <person name="Wang B."/>
            <person name="Liu B."/>
            <person name="Min J."/>
            <person name="Huang Y."/>
            <person name="Wu H."/>
            <person name="Li Z."/>
            <person name="Zhang Y."/>
            <person name="Yin Y."/>
            <person name="Song W."/>
            <person name="Jiang J."/>
            <person name="Jackson S.A."/>
            <person name="Wing R.A."/>
            <person name="Wang J."/>
            <person name="Chen M."/>
        </authorList>
    </citation>
    <scope>NUCLEOTIDE SEQUENCE [LARGE SCALE GENOMIC DNA]</scope>
    <source>
        <strain evidence="2">cv. IRGC 101232</strain>
    </source>
</reference>
<evidence type="ECO:0000313" key="3">
    <source>
        <dbReference type="Proteomes" id="UP000006038"/>
    </source>
</evidence>
<reference evidence="2" key="2">
    <citation type="submission" date="2013-04" db="UniProtKB">
        <authorList>
            <consortium name="EnsemblPlants"/>
        </authorList>
    </citation>
    <scope>IDENTIFICATION</scope>
</reference>
<sequence>MIWCKLEIRRNEGVVVSIMGRHAIYTTCTYLGGNERLVVLPLPPPVADGEHRQRPVLLRRVLHPRQLPRHRRRRHHHHTDDHHHHHSSSKHCHRSSPATNNHHTHVPRTTP</sequence>
<dbReference type="Proteomes" id="UP000006038">
    <property type="component" value="Chromosome 11"/>
</dbReference>
<dbReference type="HOGENOM" id="CLU_2164882_0_0_1"/>
<evidence type="ECO:0000256" key="1">
    <source>
        <dbReference type="SAM" id="MobiDB-lite"/>
    </source>
</evidence>
<feature type="region of interest" description="Disordered" evidence="1">
    <location>
        <begin position="60"/>
        <end position="111"/>
    </location>
</feature>
<dbReference type="Gramene" id="OB11G22740.1">
    <property type="protein sequence ID" value="OB11G22740.1"/>
    <property type="gene ID" value="OB11G22740"/>
</dbReference>
<protein>
    <submittedName>
        <fullName evidence="2">Uncharacterized protein</fullName>
    </submittedName>
</protein>
<accession>J3N8Y8</accession>
<keyword evidence="3" id="KW-1185">Reference proteome</keyword>
<feature type="compositionally biased region" description="Basic residues" evidence="1">
    <location>
        <begin position="102"/>
        <end position="111"/>
    </location>
</feature>
<organism evidence="2">
    <name type="scientific">Oryza brachyantha</name>
    <name type="common">malo sina</name>
    <dbReference type="NCBI Taxonomy" id="4533"/>
    <lineage>
        <taxon>Eukaryota</taxon>
        <taxon>Viridiplantae</taxon>
        <taxon>Streptophyta</taxon>
        <taxon>Embryophyta</taxon>
        <taxon>Tracheophyta</taxon>
        <taxon>Spermatophyta</taxon>
        <taxon>Magnoliopsida</taxon>
        <taxon>Liliopsida</taxon>
        <taxon>Poales</taxon>
        <taxon>Poaceae</taxon>
        <taxon>BOP clade</taxon>
        <taxon>Oryzoideae</taxon>
        <taxon>Oryzeae</taxon>
        <taxon>Oryzinae</taxon>
        <taxon>Oryza</taxon>
    </lineage>
</organism>
<feature type="compositionally biased region" description="Basic residues" evidence="1">
    <location>
        <begin position="60"/>
        <end position="94"/>
    </location>
</feature>
<proteinExistence type="predicted"/>
<evidence type="ECO:0000313" key="2">
    <source>
        <dbReference type="EnsemblPlants" id="OB11G22740.1"/>
    </source>
</evidence>